<protein>
    <submittedName>
        <fullName evidence="9">Major facilitator superfamily (MFS) profile domain-containing protein</fullName>
    </submittedName>
</protein>
<evidence type="ECO:0000256" key="5">
    <source>
        <dbReference type="ARBA" id="ARBA00023136"/>
    </source>
</evidence>
<feature type="transmembrane region" description="Helical" evidence="6">
    <location>
        <begin position="216"/>
        <end position="237"/>
    </location>
</feature>
<dbReference type="InterPro" id="IPR005829">
    <property type="entry name" value="Sugar_transporter_CS"/>
</dbReference>
<dbReference type="AlphaFoldDB" id="A0A914RM78"/>
<keyword evidence="5 6" id="KW-0472">Membrane</keyword>
<evidence type="ECO:0000256" key="1">
    <source>
        <dbReference type="ARBA" id="ARBA00004141"/>
    </source>
</evidence>
<feature type="domain" description="Major facilitator superfamily (MFS) profile" evidence="7">
    <location>
        <begin position="1"/>
        <end position="280"/>
    </location>
</feature>
<proteinExistence type="predicted"/>
<keyword evidence="4 6" id="KW-1133">Transmembrane helix</keyword>
<feature type="transmembrane region" description="Helical" evidence="6">
    <location>
        <begin position="115"/>
        <end position="133"/>
    </location>
</feature>
<evidence type="ECO:0000259" key="7">
    <source>
        <dbReference type="PROSITE" id="PS50850"/>
    </source>
</evidence>
<feature type="transmembrane region" description="Helical" evidence="6">
    <location>
        <begin position="249"/>
        <end position="270"/>
    </location>
</feature>
<dbReference type="Proteomes" id="UP000887564">
    <property type="component" value="Unplaced"/>
</dbReference>
<dbReference type="Pfam" id="PF00083">
    <property type="entry name" value="Sugar_tr"/>
    <property type="match status" value="2"/>
</dbReference>
<evidence type="ECO:0000256" key="6">
    <source>
        <dbReference type="SAM" id="Phobius"/>
    </source>
</evidence>
<feature type="transmembrane region" description="Helical" evidence="6">
    <location>
        <begin position="73"/>
        <end position="94"/>
    </location>
</feature>
<sequence>MLHLQGKLTWSLIVAVLAASIVSAFPFGAIFGSLFAATLADTYGRKATLFFNNIPTAVAGSLMIFAYPFKLWYLLLIGRLIIGVSAGVSSGVISTFLTELAPDNLRGMLGSCNQLFLTIAILFSNVLSFKMIFGSETRWQYIFGLTLFPVIAQLILLKFCPESPRYTLVFEGDEMKAEKDLIALRGKSDVRSEIEAIKREITEREVDHPRFGRRSLLLTGMLGMFFTSIAIVIALVHIEKKNYVTESRIGAIVFMVLFVIAFSTGPGLFFSAQENWFQMN</sequence>
<evidence type="ECO:0000313" key="9">
    <source>
        <dbReference type="WBParaSite" id="PEQ_0000752701-mRNA-1"/>
    </source>
</evidence>
<organism evidence="8 9">
    <name type="scientific">Parascaris equorum</name>
    <name type="common">Equine roundworm</name>
    <dbReference type="NCBI Taxonomy" id="6256"/>
    <lineage>
        <taxon>Eukaryota</taxon>
        <taxon>Metazoa</taxon>
        <taxon>Ecdysozoa</taxon>
        <taxon>Nematoda</taxon>
        <taxon>Chromadorea</taxon>
        <taxon>Rhabditida</taxon>
        <taxon>Spirurina</taxon>
        <taxon>Ascaridomorpha</taxon>
        <taxon>Ascaridoidea</taxon>
        <taxon>Ascarididae</taxon>
        <taxon>Parascaris</taxon>
    </lineage>
</organism>
<dbReference type="InterPro" id="IPR020846">
    <property type="entry name" value="MFS_dom"/>
</dbReference>
<dbReference type="GO" id="GO:0015149">
    <property type="term" value="F:hexose transmembrane transporter activity"/>
    <property type="evidence" value="ECO:0007669"/>
    <property type="project" value="TreeGrafter"/>
</dbReference>
<dbReference type="PROSITE" id="PS50850">
    <property type="entry name" value="MFS"/>
    <property type="match status" value="1"/>
</dbReference>
<dbReference type="WBParaSite" id="PEQ_0000752701-mRNA-1">
    <property type="protein sequence ID" value="PEQ_0000752701-mRNA-1"/>
    <property type="gene ID" value="PEQ_0000752701"/>
</dbReference>
<dbReference type="InterPro" id="IPR045263">
    <property type="entry name" value="GLUT"/>
</dbReference>
<dbReference type="InterPro" id="IPR036259">
    <property type="entry name" value="MFS_trans_sf"/>
</dbReference>
<reference evidence="9" key="1">
    <citation type="submission" date="2022-11" db="UniProtKB">
        <authorList>
            <consortium name="WormBaseParasite"/>
        </authorList>
    </citation>
    <scope>IDENTIFICATION</scope>
</reference>
<dbReference type="PROSITE" id="PS00217">
    <property type="entry name" value="SUGAR_TRANSPORT_2"/>
    <property type="match status" value="1"/>
</dbReference>
<accession>A0A914RM78</accession>
<keyword evidence="2" id="KW-0813">Transport</keyword>
<dbReference type="PANTHER" id="PTHR23503:SF8">
    <property type="entry name" value="FACILITATED GLUCOSE TRANSPORTER PROTEIN 1"/>
    <property type="match status" value="1"/>
</dbReference>
<feature type="transmembrane region" description="Helical" evidence="6">
    <location>
        <begin position="12"/>
        <end position="37"/>
    </location>
</feature>
<dbReference type="SUPFAM" id="SSF103473">
    <property type="entry name" value="MFS general substrate transporter"/>
    <property type="match status" value="1"/>
</dbReference>
<evidence type="ECO:0000256" key="3">
    <source>
        <dbReference type="ARBA" id="ARBA00022692"/>
    </source>
</evidence>
<dbReference type="Gene3D" id="1.20.1250.20">
    <property type="entry name" value="MFS general substrate transporter like domains"/>
    <property type="match status" value="2"/>
</dbReference>
<keyword evidence="3 6" id="KW-0812">Transmembrane</keyword>
<evidence type="ECO:0000256" key="4">
    <source>
        <dbReference type="ARBA" id="ARBA00022989"/>
    </source>
</evidence>
<dbReference type="InterPro" id="IPR005828">
    <property type="entry name" value="MFS_sugar_transport-like"/>
</dbReference>
<keyword evidence="8" id="KW-1185">Reference proteome</keyword>
<feature type="transmembrane region" description="Helical" evidence="6">
    <location>
        <begin position="49"/>
        <end position="67"/>
    </location>
</feature>
<dbReference type="GO" id="GO:0016020">
    <property type="term" value="C:membrane"/>
    <property type="evidence" value="ECO:0007669"/>
    <property type="project" value="UniProtKB-SubCell"/>
</dbReference>
<dbReference type="PANTHER" id="PTHR23503">
    <property type="entry name" value="SOLUTE CARRIER FAMILY 2"/>
    <property type="match status" value="1"/>
</dbReference>
<evidence type="ECO:0000313" key="8">
    <source>
        <dbReference type="Proteomes" id="UP000887564"/>
    </source>
</evidence>
<feature type="transmembrane region" description="Helical" evidence="6">
    <location>
        <begin position="139"/>
        <end position="157"/>
    </location>
</feature>
<evidence type="ECO:0000256" key="2">
    <source>
        <dbReference type="ARBA" id="ARBA00022448"/>
    </source>
</evidence>
<comment type="subcellular location">
    <subcellularLocation>
        <location evidence="1">Membrane</location>
        <topology evidence="1">Multi-pass membrane protein</topology>
    </subcellularLocation>
</comment>
<name>A0A914RM78_PAREQ</name>